<dbReference type="AlphaFoldDB" id="A0A672JZ37"/>
<keyword evidence="7" id="KW-1185">Reference proteome</keyword>
<dbReference type="PANTHER" id="PTHR19446">
    <property type="entry name" value="REVERSE TRANSCRIPTASES"/>
    <property type="match status" value="1"/>
</dbReference>
<dbReference type="InterPro" id="IPR013087">
    <property type="entry name" value="Znf_C2H2_type"/>
</dbReference>
<dbReference type="Pfam" id="PF00078">
    <property type="entry name" value="RVT_1"/>
    <property type="match status" value="1"/>
</dbReference>
<dbReference type="SMART" id="SM00355">
    <property type="entry name" value="ZnF_C2H2"/>
    <property type="match status" value="2"/>
</dbReference>
<name>A0A672JZ37_SINGR</name>
<protein>
    <recommendedName>
        <fullName evidence="2">ribonuclease H</fullName>
        <ecNumber evidence="2">3.1.26.4</ecNumber>
    </recommendedName>
</protein>
<evidence type="ECO:0000256" key="3">
    <source>
        <dbReference type="SAM" id="MobiDB-lite"/>
    </source>
</evidence>
<dbReference type="InterPro" id="IPR043128">
    <property type="entry name" value="Rev_trsase/Diguanyl_cyclase"/>
</dbReference>
<dbReference type="PROSITE" id="PS50878">
    <property type="entry name" value="RT_POL"/>
    <property type="match status" value="1"/>
</dbReference>
<dbReference type="InParanoid" id="A0A672JZ37"/>
<dbReference type="SUPFAM" id="SSF56672">
    <property type="entry name" value="DNA/RNA polymerases"/>
    <property type="match status" value="1"/>
</dbReference>
<comment type="similarity">
    <text evidence="1">Belongs to the beta type-B retroviral polymerase family. HERV class-II K(HML-2) pol subfamily.</text>
</comment>
<dbReference type="CDD" id="cd01650">
    <property type="entry name" value="RT_nLTR_like"/>
    <property type="match status" value="1"/>
</dbReference>
<feature type="region of interest" description="Disordered" evidence="3">
    <location>
        <begin position="1"/>
        <end position="54"/>
    </location>
</feature>
<dbReference type="GO" id="GO:0004197">
    <property type="term" value="F:cysteine-type endopeptidase activity"/>
    <property type="evidence" value="ECO:0007669"/>
    <property type="project" value="InterPro"/>
</dbReference>
<evidence type="ECO:0000259" key="4">
    <source>
        <dbReference type="PROSITE" id="PS50878"/>
    </source>
</evidence>
<dbReference type="Ensembl" id="ENSSGRT00000003311.1">
    <property type="protein sequence ID" value="ENSSGRP00000003042.1"/>
    <property type="gene ID" value="ENSSGRG00000001923.1"/>
</dbReference>
<organism evidence="6 7">
    <name type="scientific">Sinocyclocheilus grahami</name>
    <name type="common">Dianchi golden-line fish</name>
    <name type="synonym">Barbus grahami</name>
    <dbReference type="NCBI Taxonomy" id="75366"/>
    <lineage>
        <taxon>Eukaryota</taxon>
        <taxon>Metazoa</taxon>
        <taxon>Chordata</taxon>
        <taxon>Craniata</taxon>
        <taxon>Vertebrata</taxon>
        <taxon>Euteleostomi</taxon>
        <taxon>Actinopterygii</taxon>
        <taxon>Neopterygii</taxon>
        <taxon>Teleostei</taxon>
        <taxon>Ostariophysi</taxon>
        <taxon>Cypriniformes</taxon>
        <taxon>Cyprinidae</taxon>
        <taxon>Cyprininae</taxon>
        <taxon>Sinocyclocheilus</taxon>
    </lineage>
</organism>
<dbReference type="InterPro" id="IPR002518">
    <property type="entry name" value="HCV_NS2"/>
</dbReference>
<dbReference type="PROSITE" id="PS51693">
    <property type="entry name" value="HCV_NS2_PRO"/>
    <property type="match status" value="1"/>
</dbReference>
<feature type="domain" description="Reverse transcriptase" evidence="4">
    <location>
        <begin position="491"/>
        <end position="770"/>
    </location>
</feature>
<dbReference type="EC" id="3.1.26.4" evidence="2"/>
<dbReference type="OMA" id="INECADW"/>
<dbReference type="Proteomes" id="UP000472262">
    <property type="component" value="Unassembled WGS sequence"/>
</dbReference>
<dbReference type="Gene3D" id="3.30.70.270">
    <property type="match status" value="1"/>
</dbReference>
<proteinExistence type="inferred from homology"/>
<evidence type="ECO:0000259" key="5">
    <source>
        <dbReference type="PROSITE" id="PS51693"/>
    </source>
</evidence>
<feature type="region of interest" description="Disordered" evidence="3">
    <location>
        <begin position="234"/>
        <end position="290"/>
    </location>
</feature>
<feature type="compositionally biased region" description="Polar residues" evidence="3">
    <location>
        <begin position="1"/>
        <end position="11"/>
    </location>
</feature>
<dbReference type="InterPro" id="IPR043502">
    <property type="entry name" value="DNA/RNA_pol_sf"/>
</dbReference>
<sequence>MSVQNKRNSSRMAGRPVKQAAIEEPRGRVPSIRARPPRGSRAENRGAGCGPSGIRTLRKAYGIRDCSVVLTRLQEGQAGERRKPDSSNARHGRPGSTSSVRESTRSGQPGAAPSRDPAQINPEANEGPGEALGVVVLLPLRDFSCVLCGMSAGAVAWVQRHFAVRHSNALVRYSCRTCRKTSPLWQSILCHVPKCKGPKTAAPVGAVQCESCPARFATRRACSIHEMHVHPAIRNQKRITESRKRGSSAMTQTEEETGTQPASGLIKESSPTRAAAPKRPREERVAPNEGLLVRLQEEARKMVREKEGEGTELLQVLAAWLEGCDQVPALVEAATQRILQGLVPGGRIGLAGRSSGALQRSRNRWRSRQSILAKRRAYHNYQFLLRKDPARLAEEILEENSSERCPIPVDKIHGVFKAKWENPSPFGGLGRFRVEEKAENEHLSGPISTGEIQSSLQHALNATAPGPDGVEKRDVLDWDPTCETLTQLFNMWWFTGVVPTRLKKSRTILIPKTSDAGTAMEVGNWRPITIGSMILRLFTRVITKRLADACPLHPRQRGFRPSPGCAENLEVLQGLIRHCKEESSPLAVVFIDFAQAFDTVSHEHILSALGQIEVDPHVVGLIQQTYANSCTSVEVGGLCTPDIKVRVGVKQGDPLSPLLFNLAVDPLIHGLERFGKGYTVAGHQITTLAFADDLVLIGGSWRDMAHNLALLEEFCRNTGLRVQPKKCHSFLVRPCSGSFSVNDCTPWVLGGKALQLTPINEAIRYLGIKFNPWGGVERPDLSVSLDRWCRNIGKAPLKPSQRVTLLNQYAIPRLFYQADLCEVSDGVLRNLDGTIRRMVKKWLHLPSSTCDGLLYSRHRDGGLGICKLSRHIPLMRVRRIFQLAHSSDTLVRAIMQNSRVESSFRRFWLRAGGTEENLPSLRGVASNEGGNTAGSVTPHPVPCDWRLVEFQKWMGLATQGVGISGFLGSKASNSWLRKPVGFKERHYIAALQLRAGVYPTLEFRCRGRSKTVANCRLCSLRLETSSHILGQCPAMQRARIARHNKLCRLLGTEAEALGWEVRREWEFRTPKGELRRLDLVLTRESLALVLDVTVRYEYAPDTLARAGKEKVDYYGPYKSVIARKLGVGEVRVYGFPLGARGLWPPSNNKILEDMGLSTARVRSFSRLLSRRTILYSVDILRGFLLSLG</sequence>
<dbReference type="PROSITE" id="PS00028">
    <property type="entry name" value="ZINC_FINGER_C2H2_1"/>
    <property type="match status" value="1"/>
</dbReference>
<reference evidence="6" key="2">
    <citation type="submission" date="2025-09" db="UniProtKB">
        <authorList>
            <consortium name="Ensembl"/>
        </authorList>
    </citation>
    <scope>IDENTIFICATION</scope>
</reference>
<evidence type="ECO:0000256" key="1">
    <source>
        <dbReference type="ARBA" id="ARBA00010879"/>
    </source>
</evidence>
<feature type="domain" description="Peptidase C18" evidence="5">
    <location>
        <begin position="1148"/>
        <end position="1188"/>
    </location>
</feature>
<evidence type="ECO:0000313" key="6">
    <source>
        <dbReference type="Ensembl" id="ENSSGRP00000003042.1"/>
    </source>
</evidence>
<accession>A0A672JZ37</accession>
<evidence type="ECO:0000313" key="7">
    <source>
        <dbReference type="Proteomes" id="UP000472262"/>
    </source>
</evidence>
<feature type="region of interest" description="Disordered" evidence="3">
    <location>
        <begin position="74"/>
        <end position="126"/>
    </location>
</feature>
<dbReference type="InterPro" id="IPR000477">
    <property type="entry name" value="RT_dom"/>
</dbReference>
<feature type="compositionally biased region" description="Polar residues" evidence="3">
    <location>
        <begin position="95"/>
        <end position="107"/>
    </location>
</feature>
<reference evidence="6" key="1">
    <citation type="submission" date="2025-08" db="UniProtKB">
        <authorList>
            <consortium name="Ensembl"/>
        </authorList>
    </citation>
    <scope>IDENTIFICATION</scope>
</reference>
<dbReference type="GO" id="GO:0004523">
    <property type="term" value="F:RNA-DNA hybrid ribonuclease activity"/>
    <property type="evidence" value="ECO:0007669"/>
    <property type="project" value="UniProtKB-EC"/>
</dbReference>
<evidence type="ECO:0000256" key="2">
    <source>
        <dbReference type="ARBA" id="ARBA00012180"/>
    </source>
</evidence>
<feature type="compositionally biased region" description="Polar residues" evidence="3">
    <location>
        <begin position="248"/>
        <end position="262"/>
    </location>
</feature>